<comment type="caution">
    <text evidence="1">The sequence shown here is derived from an EMBL/GenBank/DDBJ whole genome shotgun (WGS) entry which is preliminary data.</text>
</comment>
<organism evidence="1 2">
    <name type="scientific">Cymbomonas tetramitiformis</name>
    <dbReference type="NCBI Taxonomy" id="36881"/>
    <lineage>
        <taxon>Eukaryota</taxon>
        <taxon>Viridiplantae</taxon>
        <taxon>Chlorophyta</taxon>
        <taxon>Pyramimonadophyceae</taxon>
        <taxon>Pyramimonadales</taxon>
        <taxon>Pyramimonadaceae</taxon>
        <taxon>Cymbomonas</taxon>
    </lineage>
</organism>
<reference evidence="1 2" key="1">
    <citation type="journal article" date="2015" name="Genome Biol. Evol.">
        <title>Comparative Genomics of a Bacterivorous Green Alga Reveals Evolutionary Causalities and Consequences of Phago-Mixotrophic Mode of Nutrition.</title>
        <authorList>
            <person name="Burns J.A."/>
            <person name="Paasch A."/>
            <person name="Narechania A."/>
            <person name="Kim E."/>
        </authorList>
    </citation>
    <scope>NUCLEOTIDE SEQUENCE [LARGE SCALE GENOMIC DNA]</scope>
    <source>
        <strain evidence="1 2">PLY_AMNH</strain>
    </source>
</reference>
<name>A0AAE0L421_9CHLO</name>
<keyword evidence="2" id="KW-1185">Reference proteome</keyword>
<sequence length="71" mass="8390">MYLTTWQRFPKNRWGTQTQGWSSSGLSKYVEKITISISLQVTKHYPKQIAVKNELDRFVQGQLTLRFLREA</sequence>
<accession>A0AAE0L421</accession>
<gene>
    <name evidence="1" type="ORF">CYMTET_20378</name>
</gene>
<dbReference type="Proteomes" id="UP001190700">
    <property type="component" value="Unassembled WGS sequence"/>
</dbReference>
<evidence type="ECO:0000313" key="2">
    <source>
        <dbReference type="Proteomes" id="UP001190700"/>
    </source>
</evidence>
<dbReference type="AlphaFoldDB" id="A0AAE0L421"/>
<protein>
    <submittedName>
        <fullName evidence="1">Uncharacterized protein</fullName>
    </submittedName>
</protein>
<proteinExistence type="predicted"/>
<evidence type="ECO:0000313" key="1">
    <source>
        <dbReference type="EMBL" id="KAK3271263.1"/>
    </source>
</evidence>
<dbReference type="EMBL" id="LGRX02009898">
    <property type="protein sequence ID" value="KAK3271263.1"/>
    <property type="molecule type" value="Genomic_DNA"/>
</dbReference>